<keyword evidence="1" id="KW-1015">Disulfide bond</keyword>
<feature type="signal peptide" evidence="3">
    <location>
        <begin position="1"/>
        <end position="16"/>
    </location>
</feature>
<feature type="region of interest" description="Disordered" evidence="2">
    <location>
        <begin position="59"/>
        <end position="89"/>
    </location>
</feature>
<sequence length="151" mass="16255">MKVLLLLAVVLVSAQADTVLSSGSTGYEYFPGYGFYKFYLQPQTWSEAVQTCLSTPQSSADTPISLESPSRHTSMPVTPSSTPPGTSSLSMACQLPRPATLKWDSGEPNNADGIAETCGSITREGQLNDISCYDTLAFICEMKYPSSTQIH</sequence>
<keyword evidence="3" id="KW-0732">Signal</keyword>
<accession>A0ABQ9IDZ1</accession>
<evidence type="ECO:0000256" key="1">
    <source>
        <dbReference type="ARBA" id="ARBA00023157"/>
    </source>
</evidence>
<gene>
    <name evidence="5" type="ORF">PR048_000197</name>
</gene>
<dbReference type="InterPro" id="IPR001304">
    <property type="entry name" value="C-type_lectin-like"/>
</dbReference>
<dbReference type="EMBL" id="JARBHB010000001">
    <property type="protein sequence ID" value="KAJ8894890.1"/>
    <property type="molecule type" value="Genomic_DNA"/>
</dbReference>
<dbReference type="SUPFAM" id="SSF56436">
    <property type="entry name" value="C-type lectin-like"/>
    <property type="match status" value="1"/>
</dbReference>
<protein>
    <recommendedName>
        <fullName evidence="4">C-type lectin domain-containing protein</fullName>
    </recommendedName>
</protein>
<dbReference type="Gene3D" id="3.10.100.10">
    <property type="entry name" value="Mannose-Binding Protein A, subunit A"/>
    <property type="match status" value="1"/>
</dbReference>
<dbReference type="PROSITE" id="PS00615">
    <property type="entry name" value="C_TYPE_LECTIN_1"/>
    <property type="match status" value="1"/>
</dbReference>
<feature type="compositionally biased region" description="Low complexity" evidence="2">
    <location>
        <begin position="73"/>
        <end position="89"/>
    </location>
</feature>
<evidence type="ECO:0000313" key="6">
    <source>
        <dbReference type="Proteomes" id="UP001159363"/>
    </source>
</evidence>
<evidence type="ECO:0000313" key="5">
    <source>
        <dbReference type="EMBL" id="KAJ8894890.1"/>
    </source>
</evidence>
<evidence type="ECO:0000259" key="4">
    <source>
        <dbReference type="PROSITE" id="PS50041"/>
    </source>
</evidence>
<name>A0ABQ9IDZ1_9NEOP</name>
<keyword evidence="6" id="KW-1185">Reference proteome</keyword>
<dbReference type="InterPro" id="IPR016187">
    <property type="entry name" value="CTDL_fold"/>
</dbReference>
<reference evidence="5 6" key="1">
    <citation type="submission" date="2023-02" db="EMBL/GenBank/DDBJ databases">
        <title>LHISI_Scaffold_Assembly.</title>
        <authorList>
            <person name="Stuart O.P."/>
            <person name="Cleave R."/>
            <person name="Magrath M.J.L."/>
            <person name="Mikheyev A.S."/>
        </authorList>
    </citation>
    <scope>NUCLEOTIDE SEQUENCE [LARGE SCALE GENOMIC DNA]</scope>
    <source>
        <strain evidence="5">Daus_M_001</strain>
        <tissue evidence="5">Leg muscle</tissue>
    </source>
</reference>
<dbReference type="Proteomes" id="UP001159363">
    <property type="component" value="Chromosome 1"/>
</dbReference>
<organism evidence="5 6">
    <name type="scientific">Dryococelus australis</name>
    <dbReference type="NCBI Taxonomy" id="614101"/>
    <lineage>
        <taxon>Eukaryota</taxon>
        <taxon>Metazoa</taxon>
        <taxon>Ecdysozoa</taxon>
        <taxon>Arthropoda</taxon>
        <taxon>Hexapoda</taxon>
        <taxon>Insecta</taxon>
        <taxon>Pterygota</taxon>
        <taxon>Neoptera</taxon>
        <taxon>Polyneoptera</taxon>
        <taxon>Phasmatodea</taxon>
        <taxon>Verophasmatodea</taxon>
        <taxon>Anareolatae</taxon>
        <taxon>Phasmatidae</taxon>
        <taxon>Eurycanthinae</taxon>
        <taxon>Dryococelus</taxon>
    </lineage>
</organism>
<feature type="compositionally biased region" description="Polar residues" evidence="2">
    <location>
        <begin position="59"/>
        <end position="72"/>
    </location>
</feature>
<comment type="caution">
    <text evidence="5">The sequence shown here is derived from an EMBL/GenBank/DDBJ whole genome shotgun (WGS) entry which is preliminary data.</text>
</comment>
<dbReference type="InterPro" id="IPR016186">
    <property type="entry name" value="C-type_lectin-like/link_sf"/>
</dbReference>
<dbReference type="PROSITE" id="PS50041">
    <property type="entry name" value="C_TYPE_LECTIN_2"/>
    <property type="match status" value="1"/>
</dbReference>
<evidence type="ECO:0000256" key="2">
    <source>
        <dbReference type="SAM" id="MobiDB-lite"/>
    </source>
</evidence>
<dbReference type="InterPro" id="IPR018378">
    <property type="entry name" value="C-type_lectin_CS"/>
</dbReference>
<evidence type="ECO:0000256" key="3">
    <source>
        <dbReference type="SAM" id="SignalP"/>
    </source>
</evidence>
<proteinExistence type="predicted"/>
<feature type="domain" description="C-type lectin" evidence="4">
    <location>
        <begin position="36"/>
        <end position="141"/>
    </location>
</feature>
<feature type="chain" id="PRO_5047052859" description="C-type lectin domain-containing protein" evidence="3">
    <location>
        <begin position="17"/>
        <end position="151"/>
    </location>
</feature>